<gene>
    <name evidence="10" type="ORF">LAZ67_10002091</name>
</gene>
<keyword evidence="4" id="KW-0812">Transmembrane</keyword>
<evidence type="ECO:0000313" key="11">
    <source>
        <dbReference type="Proteomes" id="UP001235939"/>
    </source>
</evidence>
<proteinExistence type="inferred from homology"/>
<comment type="function">
    <text evidence="9">Regulator of endoplasmic reticulum secretion that acts as a key determinant of brain size. Required for secretion of extracellular matrix proteins. Required for correct brain development by depositing sufficient extracellular matrix proteins for tissue integrity and the proliferation of neural progenitors. Acts as a regulator of the unfolded protein response (UPR).</text>
</comment>
<evidence type="ECO:0000256" key="2">
    <source>
        <dbReference type="ARBA" id="ARBA00016434"/>
    </source>
</evidence>
<comment type="subcellular location">
    <subcellularLocation>
        <location evidence="1">Membrane</location>
    </subcellularLocation>
</comment>
<organism evidence="10 11">
    <name type="scientific">Cordylochernes scorpioides</name>
    <dbReference type="NCBI Taxonomy" id="51811"/>
    <lineage>
        <taxon>Eukaryota</taxon>
        <taxon>Metazoa</taxon>
        <taxon>Ecdysozoa</taxon>
        <taxon>Arthropoda</taxon>
        <taxon>Chelicerata</taxon>
        <taxon>Arachnida</taxon>
        <taxon>Pseudoscorpiones</taxon>
        <taxon>Cheliferoidea</taxon>
        <taxon>Chernetidae</taxon>
        <taxon>Cordylochernes</taxon>
    </lineage>
</organism>
<keyword evidence="5" id="KW-0653">Protein transport</keyword>
<keyword evidence="6" id="KW-1133">Transmembrane helix</keyword>
<keyword evidence="3" id="KW-0813">Transport</keyword>
<evidence type="ECO:0000256" key="9">
    <source>
        <dbReference type="ARBA" id="ARBA00045999"/>
    </source>
</evidence>
<reference evidence="10 11" key="1">
    <citation type="submission" date="2022-01" db="EMBL/GenBank/DDBJ databases">
        <title>A chromosomal length assembly of Cordylochernes scorpioides.</title>
        <authorList>
            <person name="Zeh D."/>
            <person name="Zeh J."/>
        </authorList>
    </citation>
    <scope>NUCLEOTIDE SEQUENCE [LARGE SCALE GENOMIC DNA]</scope>
    <source>
        <strain evidence="10">IN4F17</strain>
        <tissue evidence="10">Whole Body</tissue>
    </source>
</reference>
<keyword evidence="7" id="KW-0472">Membrane</keyword>
<evidence type="ECO:0000256" key="7">
    <source>
        <dbReference type="ARBA" id="ARBA00023136"/>
    </source>
</evidence>
<evidence type="ECO:0000256" key="8">
    <source>
        <dbReference type="ARBA" id="ARBA00024203"/>
    </source>
</evidence>
<accession>A0ABY6KY35</accession>
<dbReference type="PANTHER" id="PTHR15858">
    <property type="entry name" value="IMMEDIATE EARLY RESPONSE 3-INTERACTING PROTEIN 1"/>
    <property type="match status" value="1"/>
</dbReference>
<evidence type="ECO:0000256" key="5">
    <source>
        <dbReference type="ARBA" id="ARBA00022927"/>
    </source>
</evidence>
<dbReference type="Pfam" id="PF08571">
    <property type="entry name" value="Yos1"/>
    <property type="match status" value="1"/>
</dbReference>
<evidence type="ECO:0000256" key="3">
    <source>
        <dbReference type="ARBA" id="ARBA00022448"/>
    </source>
</evidence>
<keyword evidence="11" id="KW-1185">Reference proteome</keyword>
<dbReference type="EMBL" id="CP092872">
    <property type="protein sequence ID" value="UYV73177.1"/>
    <property type="molecule type" value="Genomic_DNA"/>
</dbReference>
<dbReference type="Proteomes" id="UP001235939">
    <property type="component" value="Chromosome 10"/>
</dbReference>
<sequence>MTLHREDMLCPVGWGRDQAPRGFHQEQSVKSQLLNLVHSIRTVMRTINLQPQNILLTVLTHPLMSSTHSQQTPSTSSTSFIP</sequence>
<dbReference type="PANTHER" id="PTHR15858:SF0">
    <property type="entry name" value="IMMEDIATE EARLY RESPONSE 3-INTERACTING PROTEIN 1"/>
    <property type="match status" value="1"/>
</dbReference>
<protein>
    <recommendedName>
        <fullName evidence="2">Immediate early response 3-interacting protein 1</fullName>
    </recommendedName>
</protein>
<name>A0ABY6KY35_9ARAC</name>
<evidence type="ECO:0000256" key="1">
    <source>
        <dbReference type="ARBA" id="ARBA00004370"/>
    </source>
</evidence>
<dbReference type="InterPro" id="IPR013880">
    <property type="entry name" value="Yos1"/>
</dbReference>
<evidence type="ECO:0000256" key="6">
    <source>
        <dbReference type="ARBA" id="ARBA00022989"/>
    </source>
</evidence>
<comment type="similarity">
    <text evidence="8">Belongs to the YOS1 family.</text>
</comment>
<evidence type="ECO:0000256" key="4">
    <source>
        <dbReference type="ARBA" id="ARBA00022692"/>
    </source>
</evidence>
<evidence type="ECO:0000313" key="10">
    <source>
        <dbReference type="EMBL" id="UYV73177.1"/>
    </source>
</evidence>